<evidence type="ECO:0000256" key="2">
    <source>
        <dbReference type="ARBA" id="ARBA00022704"/>
    </source>
</evidence>
<evidence type="ECO:0000256" key="1">
    <source>
        <dbReference type="ARBA" id="ARBA00022690"/>
    </source>
</evidence>
<dbReference type="EMBL" id="RXIC02000024">
    <property type="protein sequence ID" value="KAB1209197.1"/>
    <property type="molecule type" value="Genomic_DNA"/>
</dbReference>
<proteinExistence type="predicted"/>
<evidence type="ECO:0000313" key="4">
    <source>
        <dbReference type="EMBL" id="KAB1209197.1"/>
    </source>
</evidence>
<dbReference type="Gene3D" id="3.10.450.10">
    <property type="match status" value="1"/>
</dbReference>
<organism evidence="4 5">
    <name type="scientific">Morella rubra</name>
    <name type="common">Chinese bayberry</name>
    <dbReference type="NCBI Taxonomy" id="262757"/>
    <lineage>
        <taxon>Eukaryota</taxon>
        <taxon>Viridiplantae</taxon>
        <taxon>Streptophyta</taxon>
        <taxon>Embryophyta</taxon>
        <taxon>Tracheophyta</taxon>
        <taxon>Spermatophyta</taxon>
        <taxon>Magnoliopsida</taxon>
        <taxon>eudicotyledons</taxon>
        <taxon>Gunneridae</taxon>
        <taxon>Pentapetalae</taxon>
        <taxon>rosids</taxon>
        <taxon>fabids</taxon>
        <taxon>Fagales</taxon>
        <taxon>Myricaceae</taxon>
        <taxon>Morella</taxon>
    </lineage>
</organism>
<dbReference type="SUPFAM" id="SSF54403">
    <property type="entry name" value="Cystatin/monellin"/>
    <property type="match status" value="1"/>
</dbReference>
<dbReference type="InterPro" id="IPR046350">
    <property type="entry name" value="Cystatin_sf"/>
</dbReference>
<keyword evidence="3" id="KW-1133">Transmembrane helix</keyword>
<gene>
    <name evidence="4" type="ORF">CJ030_MR6G000249</name>
</gene>
<dbReference type="NCBIfam" id="TIGR01638">
    <property type="entry name" value="Atha_cystat_rel"/>
    <property type="match status" value="1"/>
</dbReference>
<reference evidence="4 5" key="1">
    <citation type="journal article" date="2019" name="Plant Biotechnol. J.">
        <title>The red bayberry genome and genetic basis of sex determination.</title>
        <authorList>
            <person name="Jia H.M."/>
            <person name="Jia H.J."/>
            <person name="Cai Q.L."/>
            <person name="Wang Y."/>
            <person name="Zhao H.B."/>
            <person name="Yang W.F."/>
            <person name="Wang G.Y."/>
            <person name="Li Y.H."/>
            <person name="Zhan D.L."/>
            <person name="Shen Y.T."/>
            <person name="Niu Q.F."/>
            <person name="Chang L."/>
            <person name="Qiu J."/>
            <person name="Zhao L."/>
            <person name="Xie H.B."/>
            <person name="Fu W.Y."/>
            <person name="Jin J."/>
            <person name="Li X.W."/>
            <person name="Jiao Y."/>
            <person name="Zhou C.C."/>
            <person name="Tu T."/>
            <person name="Chai C.Y."/>
            <person name="Gao J.L."/>
            <person name="Fan L.J."/>
            <person name="van de Weg E."/>
            <person name="Wang J.Y."/>
            <person name="Gao Z.S."/>
        </authorList>
    </citation>
    <scope>NUCLEOTIDE SEQUENCE [LARGE SCALE GENOMIC DNA]</scope>
    <source>
        <tissue evidence="4">Leaves</tissue>
    </source>
</reference>
<feature type="transmembrane region" description="Helical" evidence="3">
    <location>
        <begin position="97"/>
        <end position="117"/>
    </location>
</feature>
<comment type="caution">
    <text evidence="4">The sequence shown here is derived from an EMBL/GenBank/DDBJ whole genome shotgun (WGS) entry which is preliminary data.</text>
</comment>
<keyword evidence="3" id="KW-0812">Transmembrane</keyword>
<dbReference type="OrthoDB" id="1650456at2759"/>
<keyword evidence="2" id="KW-0789">Thiol protease inhibitor</keyword>
<dbReference type="AlphaFoldDB" id="A0A6A1VBM2"/>
<dbReference type="InterPro" id="IPR006462">
    <property type="entry name" value="MS5"/>
</dbReference>
<protein>
    <submittedName>
        <fullName evidence="4">Uncharacterized protein</fullName>
    </submittedName>
</protein>
<dbReference type="Proteomes" id="UP000516437">
    <property type="component" value="Chromosome 6"/>
</dbReference>
<accession>A0A6A1VBM2</accession>
<keyword evidence="3" id="KW-0472">Membrane</keyword>
<evidence type="ECO:0000313" key="5">
    <source>
        <dbReference type="Proteomes" id="UP000516437"/>
    </source>
</evidence>
<dbReference type="PANTHER" id="PTHR31260">
    <property type="entry name" value="CYSTATIN/MONELLIN SUPERFAMILY PROTEIN"/>
    <property type="match status" value="1"/>
</dbReference>
<dbReference type="InterPro" id="IPR000010">
    <property type="entry name" value="Cystatin_dom"/>
</dbReference>
<keyword evidence="5" id="KW-1185">Reference proteome</keyword>
<dbReference type="GO" id="GO:0004869">
    <property type="term" value="F:cysteine-type endopeptidase inhibitor activity"/>
    <property type="evidence" value="ECO:0007669"/>
    <property type="project" value="UniProtKB-KW"/>
</dbReference>
<sequence>MGAEGNVSVEKQMAEEHSDYYDGEHEMTDEEFLFFQSHRLKSDGFDVPAMPKVFSCGLIQPYDITGERQRIEVGGFAQLAIDEYNRRFEKKKGKLEFVKVLKAMCGVVAGFILYITFDAKDLADGGTIKTYQSEVFSGIVETSVLSFRLKPPEYEQVSSDSSDVVVKSSVQPSVAIKNIGLASAPQPIVPHAPFFENDALGDSYWKSKGKRMLSAVDQEAYFPAAKRSAFPPPPVIPPPNINPVDENPPLNVDPAADPYFGYPQKIKDSFDILQAQSDRYEAKGCCTYFSSSATY</sequence>
<keyword evidence="1" id="KW-0646">Protease inhibitor</keyword>
<dbReference type="PANTHER" id="PTHR31260:SF69">
    <property type="entry name" value="CYSTATIN_MONELLIN SUPERFAMILY PROTEIN"/>
    <property type="match status" value="1"/>
</dbReference>
<name>A0A6A1VBM2_9ROSI</name>
<evidence type="ECO:0000256" key="3">
    <source>
        <dbReference type="SAM" id="Phobius"/>
    </source>
</evidence>
<dbReference type="CDD" id="cd00042">
    <property type="entry name" value="CY"/>
    <property type="match status" value="1"/>
</dbReference>
<dbReference type="InterPro" id="IPR006525">
    <property type="entry name" value="Cystatin-related_pln"/>
</dbReference>